<keyword evidence="7 8" id="KW-0030">Aminoacyl-tRNA synthetase</keyword>
<dbReference type="Pfam" id="PF03129">
    <property type="entry name" value="HGTP_anticodon"/>
    <property type="match status" value="1"/>
</dbReference>
<evidence type="ECO:0000256" key="7">
    <source>
        <dbReference type="ARBA" id="ARBA00023146"/>
    </source>
</evidence>
<dbReference type="Proteomes" id="UP000230088">
    <property type="component" value="Unassembled WGS sequence"/>
</dbReference>
<dbReference type="PANTHER" id="PTHR10745:SF8">
    <property type="entry name" value="DNA POLYMERASE SUBUNIT GAMMA-2, MITOCHONDRIAL"/>
    <property type="match status" value="1"/>
</dbReference>
<keyword evidence="3 8" id="KW-0436">Ligase</keyword>
<keyword evidence="4 8" id="KW-0547">Nucleotide-binding</keyword>
<evidence type="ECO:0000256" key="4">
    <source>
        <dbReference type="ARBA" id="ARBA00022741"/>
    </source>
</evidence>
<dbReference type="NCBIfam" id="NF003211">
    <property type="entry name" value="PRK04173.1"/>
    <property type="match status" value="1"/>
</dbReference>
<dbReference type="InterPro" id="IPR002314">
    <property type="entry name" value="aa-tRNA-synt_IIb"/>
</dbReference>
<dbReference type="InterPro" id="IPR004154">
    <property type="entry name" value="Anticodon-bd"/>
</dbReference>
<evidence type="ECO:0000256" key="3">
    <source>
        <dbReference type="ARBA" id="ARBA00022598"/>
    </source>
</evidence>
<dbReference type="PRINTS" id="PR01043">
    <property type="entry name" value="TRNASYNTHGLY"/>
</dbReference>
<evidence type="ECO:0000256" key="6">
    <source>
        <dbReference type="ARBA" id="ARBA00022917"/>
    </source>
</evidence>
<feature type="binding site" evidence="8">
    <location>
        <begin position="272"/>
        <end position="273"/>
    </location>
    <ligand>
        <name>ATP</name>
        <dbReference type="ChEBI" id="CHEBI:30616"/>
    </ligand>
</feature>
<evidence type="ECO:0000313" key="11">
    <source>
        <dbReference type="Proteomes" id="UP000230088"/>
    </source>
</evidence>
<dbReference type="SUPFAM" id="SSF55681">
    <property type="entry name" value="Class II aaRS and biotin synthetases"/>
    <property type="match status" value="1"/>
</dbReference>
<evidence type="ECO:0000313" key="10">
    <source>
        <dbReference type="EMBL" id="PIS39471.1"/>
    </source>
</evidence>
<evidence type="ECO:0000256" key="1">
    <source>
        <dbReference type="ARBA" id="ARBA00008226"/>
    </source>
</evidence>
<gene>
    <name evidence="8" type="primary">glyQS</name>
    <name evidence="10" type="ORF">COT33_01860</name>
</gene>
<dbReference type="SUPFAM" id="SSF52954">
    <property type="entry name" value="Class II aaRS ABD-related"/>
    <property type="match status" value="1"/>
</dbReference>
<comment type="caution">
    <text evidence="10">The sequence shown here is derived from an EMBL/GenBank/DDBJ whole genome shotgun (WGS) entry which is preliminary data.</text>
</comment>
<dbReference type="Gene3D" id="3.30.930.10">
    <property type="entry name" value="Bira Bifunctional Protein, Domain 2"/>
    <property type="match status" value="1"/>
</dbReference>
<evidence type="ECO:0000256" key="8">
    <source>
        <dbReference type="HAMAP-Rule" id="MF_00253"/>
    </source>
</evidence>
<dbReference type="InterPro" id="IPR027031">
    <property type="entry name" value="Gly-tRNA_synthase/POLG2"/>
</dbReference>
<keyword evidence="5 8" id="KW-0067">ATP-binding</keyword>
<accession>A0A2H0YLU1</accession>
<evidence type="ECO:0000256" key="5">
    <source>
        <dbReference type="ARBA" id="ARBA00022840"/>
    </source>
</evidence>
<feature type="binding site" evidence="8">
    <location>
        <begin position="323"/>
        <end position="326"/>
    </location>
    <ligand>
        <name>ATP</name>
        <dbReference type="ChEBI" id="CHEBI:30616"/>
    </ligand>
</feature>
<feature type="binding site" evidence="8">
    <location>
        <position position="156"/>
    </location>
    <ligand>
        <name>substrate</name>
    </ligand>
</feature>
<dbReference type="InterPro" id="IPR006195">
    <property type="entry name" value="aa-tRNA-synth_II"/>
</dbReference>
<dbReference type="GO" id="GO:0004820">
    <property type="term" value="F:glycine-tRNA ligase activity"/>
    <property type="evidence" value="ECO:0007669"/>
    <property type="project" value="UniProtKB-UniRule"/>
</dbReference>
<evidence type="ECO:0000256" key="2">
    <source>
        <dbReference type="ARBA" id="ARBA00022490"/>
    </source>
</evidence>
<dbReference type="PANTHER" id="PTHR10745">
    <property type="entry name" value="GLYCYL-TRNA SYNTHETASE/DNA POLYMERASE SUBUNIT GAMMA-2"/>
    <property type="match status" value="1"/>
</dbReference>
<dbReference type="PROSITE" id="PS50862">
    <property type="entry name" value="AA_TRNA_LIGASE_II"/>
    <property type="match status" value="1"/>
</dbReference>
<feature type="binding site" evidence="8">
    <location>
        <position position="98"/>
    </location>
    <ligand>
        <name>substrate</name>
    </ligand>
</feature>
<feature type="domain" description="Aminoacyl-transfer RNA synthetases class-II family profile" evidence="9">
    <location>
        <begin position="6"/>
        <end position="372"/>
    </location>
</feature>
<comment type="subunit">
    <text evidence="8">Homodimer.</text>
</comment>
<evidence type="ECO:0000259" key="9">
    <source>
        <dbReference type="PROSITE" id="PS50862"/>
    </source>
</evidence>
<dbReference type="InterPro" id="IPR022961">
    <property type="entry name" value="Gly_tRNA_ligase_bac"/>
</dbReference>
<protein>
    <recommendedName>
        <fullName evidence="8">Glycine--tRNA ligase</fullName>
        <ecNumber evidence="8">6.1.1.14</ecNumber>
    </recommendedName>
    <alternativeName>
        <fullName evidence="8">Glycyl-tRNA synthetase</fullName>
        <shortName evidence="8">GlyRS</shortName>
    </alternativeName>
</protein>
<feature type="binding site" evidence="8">
    <location>
        <begin position="188"/>
        <end position="190"/>
    </location>
    <ligand>
        <name>ATP</name>
        <dbReference type="ChEBI" id="CHEBI:30616"/>
    </ligand>
</feature>
<dbReference type="InterPro" id="IPR036621">
    <property type="entry name" value="Anticodon-bd_dom_sf"/>
</dbReference>
<dbReference type="EMBL" id="PEYD01000036">
    <property type="protein sequence ID" value="PIS39471.1"/>
    <property type="molecule type" value="Genomic_DNA"/>
</dbReference>
<dbReference type="Pfam" id="PF00587">
    <property type="entry name" value="tRNA-synt_2b"/>
    <property type="match status" value="1"/>
</dbReference>
<dbReference type="EC" id="6.1.1.14" evidence="8"/>
<dbReference type="GO" id="GO:0005524">
    <property type="term" value="F:ATP binding"/>
    <property type="evidence" value="ECO:0007669"/>
    <property type="project" value="UniProtKB-UniRule"/>
</dbReference>
<sequence>MDNLMEKIVSLCKRRGFIFPCSEIYGGVEALWDYGPLGSLLKNNIKSRWLKRFVQEQDNIVLIDAAVLMRPEVWKASGHLEHFTDPLVECKNCHSRFRADHMLDGRFIGKGKAETKNQCSQCGGKDFTPPKQFNLMFKTFLGPVEDETHVTYLRPETAQSMFTNFKLVQESMRLKLPFGIAQIGRCFRNEITTGNFTFRSREFDIAEIEYFVEPGKDEAEFDFWLNKWEKFFLSLGLKKENLRRYEHPKESLAHYSKRTVDIEYKFPFGWSELAGVANRTDFDLNQHSKFSGQDLTYFDPSSLYSSGQAKKSYFPYVIEPTMGIERAVLAILCDGYQEIKGGRTKTTRAVKEIEVLLKLDKKIAPIKVAVLPLVRNKPELVKKAKEVYQTLKLHFVCQYDELGSIGRRYRRQDEIATIVSVTVDLQTLKDDTVTCRDRDTMAQIRVEKSKLIEVIQKILEGEEFLELGKLVK</sequence>
<dbReference type="CDD" id="cd00774">
    <property type="entry name" value="GlyRS-like_core"/>
    <property type="match status" value="1"/>
</dbReference>
<reference evidence="11" key="1">
    <citation type="submission" date="2017-09" db="EMBL/GenBank/DDBJ databases">
        <title>Depth-based differentiation of microbial function through sediment-hosted aquifers and enrichment of novel symbionts in the deep terrestrial subsurface.</title>
        <authorList>
            <person name="Probst A.J."/>
            <person name="Ladd B."/>
            <person name="Jarett J.K."/>
            <person name="Geller-Mcgrath D.E."/>
            <person name="Sieber C.M.K."/>
            <person name="Emerson J.B."/>
            <person name="Anantharaman K."/>
            <person name="Thomas B.C."/>
            <person name="Malmstrom R."/>
            <person name="Stieglmeier M."/>
            <person name="Klingl A."/>
            <person name="Woyke T."/>
            <person name="Ryan C.M."/>
            <person name="Banfield J.F."/>
        </authorList>
    </citation>
    <scope>NUCLEOTIDE SEQUENCE [LARGE SCALE GENOMIC DNA]</scope>
</reference>
<comment type="caution">
    <text evidence="8">Lacks conserved residue(s) required for the propagation of feature annotation.</text>
</comment>
<proteinExistence type="inferred from homology"/>
<dbReference type="AlphaFoldDB" id="A0A2H0YLU1"/>
<feature type="binding site" evidence="8">
    <location>
        <begin position="198"/>
        <end position="203"/>
    </location>
    <ligand>
        <name>ATP</name>
        <dbReference type="ChEBI" id="CHEBI:30616"/>
    </ligand>
</feature>
<dbReference type="HAMAP" id="MF_00253_B">
    <property type="entry name" value="Gly_tRNA_synth_B"/>
    <property type="match status" value="1"/>
</dbReference>
<dbReference type="GO" id="GO:0005737">
    <property type="term" value="C:cytoplasm"/>
    <property type="evidence" value="ECO:0007669"/>
    <property type="project" value="UniProtKB-SubCell"/>
</dbReference>
<dbReference type="NCBIfam" id="TIGR00389">
    <property type="entry name" value="glyS_dimeric"/>
    <property type="match status" value="1"/>
</dbReference>
<comment type="subcellular location">
    <subcellularLocation>
        <location evidence="8">Cytoplasm</location>
    </subcellularLocation>
</comment>
<comment type="similarity">
    <text evidence="1 8">Belongs to the class-II aminoacyl-tRNA synthetase family.</text>
</comment>
<dbReference type="GO" id="GO:0006426">
    <property type="term" value="P:glycyl-tRNA aminoacylation"/>
    <property type="evidence" value="ECO:0007669"/>
    <property type="project" value="UniProtKB-UniRule"/>
</dbReference>
<comment type="catalytic activity">
    <reaction evidence="8">
        <text>tRNA(Gly) + glycine + ATP = glycyl-tRNA(Gly) + AMP + diphosphate</text>
        <dbReference type="Rhea" id="RHEA:16013"/>
        <dbReference type="Rhea" id="RHEA-COMP:9664"/>
        <dbReference type="Rhea" id="RHEA-COMP:9683"/>
        <dbReference type="ChEBI" id="CHEBI:30616"/>
        <dbReference type="ChEBI" id="CHEBI:33019"/>
        <dbReference type="ChEBI" id="CHEBI:57305"/>
        <dbReference type="ChEBI" id="CHEBI:78442"/>
        <dbReference type="ChEBI" id="CHEBI:78522"/>
        <dbReference type="ChEBI" id="CHEBI:456215"/>
        <dbReference type="EC" id="6.1.1.14"/>
    </reaction>
</comment>
<dbReference type="Gene3D" id="3.40.50.800">
    <property type="entry name" value="Anticodon-binding domain"/>
    <property type="match status" value="1"/>
</dbReference>
<dbReference type="InterPro" id="IPR002315">
    <property type="entry name" value="tRNA-synt_gly"/>
</dbReference>
<dbReference type="InterPro" id="IPR033731">
    <property type="entry name" value="GlyRS-like_core"/>
</dbReference>
<dbReference type="InterPro" id="IPR045864">
    <property type="entry name" value="aa-tRNA-synth_II/BPL/LPL"/>
</dbReference>
<name>A0A2H0YLU1_9BACT</name>
<keyword evidence="6 8" id="KW-0648">Protein biosynthesis</keyword>
<keyword evidence="2 8" id="KW-0963">Cytoplasm</keyword>
<organism evidence="10 11">
    <name type="scientific">Candidatus Nealsonbacteria bacterium CG08_land_8_20_14_0_20_38_20</name>
    <dbReference type="NCBI Taxonomy" id="1974705"/>
    <lineage>
        <taxon>Bacteria</taxon>
        <taxon>Candidatus Nealsoniibacteriota</taxon>
    </lineage>
</organism>
<comment type="function">
    <text evidence="8">Catalyzes the attachment of glycine to tRNA(Gly).</text>
</comment>
<feature type="binding site" evidence="8">
    <location>
        <begin position="319"/>
        <end position="323"/>
    </location>
    <ligand>
        <name>substrate</name>
    </ligand>
</feature>